<dbReference type="InterPro" id="IPR001509">
    <property type="entry name" value="Epimerase_deHydtase"/>
</dbReference>
<dbReference type="PANTHER" id="PTHR43103">
    <property type="entry name" value="NUCLEOSIDE-DIPHOSPHATE-SUGAR EPIMERASE"/>
    <property type="match status" value="1"/>
</dbReference>
<keyword evidence="2" id="KW-0119">Carbohydrate metabolism</keyword>
<dbReference type="Proteomes" id="UP000247437">
    <property type="component" value="Unassembled WGS sequence"/>
</dbReference>
<evidence type="ECO:0000313" key="4">
    <source>
        <dbReference type="EMBL" id="PYY71437.1"/>
    </source>
</evidence>
<reference evidence="4 5" key="1">
    <citation type="journal article" date="2018" name="Appl. Microbiol. Biotechnol.">
        <title>Characterization of the caprolactam degradation pathway in Pseudomonas jessenii using mass spectrometry-based proteomics.</title>
        <authorList>
            <person name="Otzen M."/>
            <person name="Palacio C."/>
            <person name="Janssen D.B."/>
        </authorList>
    </citation>
    <scope>NUCLEOTIDE SEQUENCE [LARGE SCALE GENOMIC DNA]</scope>
    <source>
        <strain evidence="4 5">GO3</strain>
    </source>
</reference>
<evidence type="ECO:0000313" key="5">
    <source>
        <dbReference type="Proteomes" id="UP000247437"/>
    </source>
</evidence>
<protein>
    <submittedName>
        <fullName evidence="4">Epimerase</fullName>
    </submittedName>
</protein>
<dbReference type="RefSeq" id="WP_110658375.1">
    <property type="nucleotide sequence ID" value="NZ_PDLL01000044.1"/>
</dbReference>
<comment type="caution">
    <text evidence="4">The sequence shown here is derived from an EMBL/GenBank/DDBJ whole genome shotgun (WGS) entry which is preliminary data.</text>
</comment>
<accession>A0A2W0EU72</accession>
<proteinExistence type="predicted"/>
<sequence>MRVLITGANGFVGRELVRCLLAQGNLRGQAIGTLLVLDRDLQDLPDDTRLRRHFGSVTDPALMRRVLADGIDVVFHLVSIPGGAAEEQYELGYQVNLLASLELLNQLRNKSHPPVLVYASSVAVYGGDLPARMSESAELRPELSYGTHKAMVESAISDLARRGDVDGRVLRLPGIVARPREPNGLRSAFMSDLMRAFAEGEPYQCPVSPEATAWWMSARCCVNNLIHAAELDGDLLGAQRVWQLPVLHLSIAQVIDALAERYGQERRALISHAPDVQLEALFGRMPPLKTPQARAAGFNHDRNAAALVRNSLNPAAPRHLPLTGETFDVIANQA</sequence>
<dbReference type="InterPro" id="IPR036291">
    <property type="entry name" value="NAD(P)-bd_dom_sf"/>
</dbReference>
<dbReference type="Gene3D" id="3.90.25.10">
    <property type="entry name" value="UDP-galactose 4-epimerase, domain 1"/>
    <property type="match status" value="1"/>
</dbReference>
<evidence type="ECO:0000259" key="3">
    <source>
        <dbReference type="Pfam" id="PF01370"/>
    </source>
</evidence>
<name>A0A2W0EU72_PSEJE</name>
<gene>
    <name evidence="4" type="ORF">CRX42_06185</name>
</gene>
<dbReference type="AlphaFoldDB" id="A0A2W0EU72"/>
<dbReference type="OrthoDB" id="9801056at2"/>
<organism evidence="4 5">
    <name type="scientific">Pseudomonas jessenii</name>
    <dbReference type="NCBI Taxonomy" id="77298"/>
    <lineage>
        <taxon>Bacteria</taxon>
        <taxon>Pseudomonadati</taxon>
        <taxon>Pseudomonadota</taxon>
        <taxon>Gammaproteobacteria</taxon>
        <taxon>Pseudomonadales</taxon>
        <taxon>Pseudomonadaceae</taxon>
        <taxon>Pseudomonas</taxon>
    </lineage>
</organism>
<dbReference type="SUPFAM" id="SSF51735">
    <property type="entry name" value="NAD(P)-binding Rossmann-fold domains"/>
    <property type="match status" value="1"/>
</dbReference>
<evidence type="ECO:0000256" key="1">
    <source>
        <dbReference type="ARBA" id="ARBA00022857"/>
    </source>
</evidence>
<dbReference type="Pfam" id="PF01370">
    <property type="entry name" value="Epimerase"/>
    <property type="match status" value="1"/>
</dbReference>
<dbReference type="Gene3D" id="3.40.50.720">
    <property type="entry name" value="NAD(P)-binding Rossmann-like Domain"/>
    <property type="match status" value="1"/>
</dbReference>
<feature type="domain" description="NAD-dependent epimerase/dehydratase" evidence="3">
    <location>
        <begin position="3"/>
        <end position="207"/>
    </location>
</feature>
<evidence type="ECO:0000256" key="2">
    <source>
        <dbReference type="ARBA" id="ARBA00023277"/>
    </source>
</evidence>
<dbReference type="PANTHER" id="PTHR43103:SF3">
    <property type="entry name" value="ADP-L-GLYCERO-D-MANNO-HEPTOSE-6-EPIMERASE"/>
    <property type="match status" value="1"/>
</dbReference>
<dbReference type="EMBL" id="PDLL01000044">
    <property type="protein sequence ID" value="PYY71437.1"/>
    <property type="molecule type" value="Genomic_DNA"/>
</dbReference>
<keyword evidence="1" id="KW-0521">NADP</keyword>